<gene>
    <name evidence="2" type="ORF">D9R14_16300</name>
</gene>
<sequence>MDLMLALAALAEGSALGRMARASVWLYPAANLAHVLGAALMVGAIATFDIAVLRRMPAARAVVRAGIPVASTGLVLLVASGIVLFVAEAGPLVRNVVFLSKLGFIALGILNLALFHLAFSGALRRGEMPKGARTYAVLSLAAWTATLLLGRGIAYV</sequence>
<keyword evidence="1" id="KW-1133">Transmembrane helix</keyword>
<name>A0A3L7A7R4_9HYPH</name>
<organism evidence="2 3">
    <name type="scientific">Xanthobacter tagetidis</name>
    <dbReference type="NCBI Taxonomy" id="60216"/>
    <lineage>
        <taxon>Bacteria</taxon>
        <taxon>Pseudomonadati</taxon>
        <taxon>Pseudomonadota</taxon>
        <taxon>Alphaproteobacteria</taxon>
        <taxon>Hyphomicrobiales</taxon>
        <taxon>Xanthobacteraceae</taxon>
        <taxon>Xanthobacter</taxon>
    </lineage>
</organism>
<keyword evidence="3" id="KW-1185">Reference proteome</keyword>
<evidence type="ECO:0000313" key="3">
    <source>
        <dbReference type="Proteomes" id="UP000269692"/>
    </source>
</evidence>
<dbReference type="EMBL" id="RCTF01000014">
    <property type="protein sequence ID" value="RLP75850.1"/>
    <property type="molecule type" value="Genomic_DNA"/>
</dbReference>
<accession>A0A3L7A7R4</accession>
<dbReference type="AlphaFoldDB" id="A0A3L7A7R4"/>
<protein>
    <recommendedName>
        <fullName evidence="4">DUF2214 domain-containing protein</fullName>
    </recommendedName>
</protein>
<keyword evidence="1" id="KW-0812">Transmembrane</keyword>
<proteinExistence type="predicted"/>
<reference evidence="2 3" key="1">
    <citation type="submission" date="2018-10" db="EMBL/GenBank/DDBJ databases">
        <title>Xanthobacter tagetidis genome sequencing and assembly.</title>
        <authorList>
            <person name="Maclea K.S."/>
            <person name="Goen A.E."/>
            <person name="Fatima S.A."/>
        </authorList>
    </citation>
    <scope>NUCLEOTIDE SEQUENCE [LARGE SCALE GENOMIC DNA]</scope>
    <source>
        <strain evidence="2 3">ATCC 700314</strain>
    </source>
</reference>
<feature type="transmembrane region" description="Helical" evidence="1">
    <location>
        <begin position="32"/>
        <end position="53"/>
    </location>
</feature>
<dbReference type="OrthoDB" id="8160265at2"/>
<dbReference type="RefSeq" id="WP_121624408.1">
    <property type="nucleotide sequence ID" value="NZ_JACIIW010000003.1"/>
</dbReference>
<comment type="caution">
    <text evidence="2">The sequence shown here is derived from an EMBL/GenBank/DDBJ whole genome shotgun (WGS) entry which is preliminary data.</text>
</comment>
<evidence type="ECO:0000313" key="2">
    <source>
        <dbReference type="EMBL" id="RLP75850.1"/>
    </source>
</evidence>
<feature type="transmembrane region" description="Helical" evidence="1">
    <location>
        <begin position="135"/>
        <end position="154"/>
    </location>
</feature>
<evidence type="ECO:0008006" key="4">
    <source>
        <dbReference type="Google" id="ProtNLM"/>
    </source>
</evidence>
<feature type="transmembrane region" description="Helical" evidence="1">
    <location>
        <begin position="65"/>
        <end position="87"/>
    </location>
</feature>
<evidence type="ECO:0000256" key="1">
    <source>
        <dbReference type="SAM" id="Phobius"/>
    </source>
</evidence>
<feature type="transmembrane region" description="Helical" evidence="1">
    <location>
        <begin position="102"/>
        <end position="123"/>
    </location>
</feature>
<dbReference type="Proteomes" id="UP000269692">
    <property type="component" value="Unassembled WGS sequence"/>
</dbReference>
<keyword evidence="1" id="KW-0472">Membrane</keyword>